<dbReference type="Proteomes" id="UP000607559">
    <property type="component" value="Unassembled WGS sequence"/>
</dbReference>
<evidence type="ECO:0000256" key="1">
    <source>
        <dbReference type="ARBA" id="ARBA00004761"/>
    </source>
</evidence>
<comment type="pathway">
    <text evidence="1">Carbohydrate acid metabolism.</text>
</comment>
<reference evidence="6" key="2">
    <citation type="submission" date="2020-09" db="EMBL/GenBank/DDBJ databases">
        <authorList>
            <person name="Sun Q."/>
            <person name="Zhou Y."/>
        </authorList>
    </citation>
    <scope>NUCLEOTIDE SEQUENCE</scope>
    <source>
        <strain evidence="6">CGMCC 1.15448</strain>
    </source>
</reference>
<comment type="caution">
    <text evidence="6">The sequence shown here is derived from an EMBL/GenBank/DDBJ whole genome shotgun (WGS) entry which is preliminary data.</text>
</comment>
<evidence type="ECO:0000313" key="6">
    <source>
        <dbReference type="EMBL" id="GGA98607.1"/>
    </source>
</evidence>
<dbReference type="PANTHER" id="PTHR30246:SF1">
    <property type="entry name" value="2-DEHYDRO-3-DEOXY-6-PHOSPHOGALACTONATE ALDOLASE-RELATED"/>
    <property type="match status" value="1"/>
</dbReference>
<dbReference type="EMBL" id="BMJC01000002">
    <property type="protein sequence ID" value="GGA98607.1"/>
    <property type="molecule type" value="Genomic_DNA"/>
</dbReference>
<keyword evidence="4" id="KW-0456">Lyase</keyword>
<reference evidence="6" key="1">
    <citation type="journal article" date="2014" name="Int. J. Syst. Evol. Microbiol.">
        <title>Complete genome sequence of Corynebacterium casei LMG S-19264T (=DSM 44701T), isolated from a smear-ripened cheese.</title>
        <authorList>
            <consortium name="US DOE Joint Genome Institute (JGI-PGF)"/>
            <person name="Walter F."/>
            <person name="Albersmeier A."/>
            <person name="Kalinowski J."/>
            <person name="Ruckert C."/>
        </authorList>
    </citation>
    <scope>NUCLEOTIDE SEQUENCE</scope>
    <source>
        <strain evidence="6">CGMCC 1.15448</strain>
    </source>
</reference>
<dbReference type="GO" id="GO:0016829">
    <property type="term" value="F:lyase activity"/>
    <property type="evidence" value="ECO:0007669"/>
    <property type="project" value="UniProtKB-KW"/>
</dbReference>
<evidence type="ECO:0000313" key="7">
    <source>
        <dbReference type="Proteomes" id="UP000607559"/>
    </source>
</evidence>
<proteinExistence type="inferred from homology"/>
<dbReference type="PANTHER" id="PTHR30246">
    <property type="entry name" value="2-KETO-3-DEOXY-6-PHOSPHOGLUCONATE ALDOLASE"/>
    <property type="match status" value="1"/>
</dbReference>
<comment type="subunit">
    <text evidence="3">Homotrimer.</text>
</comment>
<keyword evidence="5" id="KW-0119">Carbohydrate metabolism</keyword>
<evidence type="ECO:0000256" key="3">
    <source>
        <dbReference type="ARBA" id="ARBA00011233"/>
    </source>
</evidence>
<dbReference type="InterPro" id="IPR013785">
    <property type="entry name" value="Aldolase_TIM"/>
</dbReference>
<keyword evidence="7" id="KW-1185">Reference proteome</keyword>
<dbReference type="SUPFAM" id="SSF51569">
    <property type="entry name" value="Aldolase"/>
    <property type="match status" value="1"/>
</dbReference>
<dbReference type="Pfam" id="PF01081">
    <property type="entry name" value="Aldolase"/>
    <property type="match status" value="1"/>
</dbReference>
<dbReference type="Gene3D" id="3.20.20.70">
    <property type="entry name" value="Aldolase class I"/>
    <property type="match status" value="1"/>
</dbReference>
<evidence type="ECO:0000256" key="2">
    <source>
        <dbReference type="ARBA" id="ARBA00006906"/>
    </source>
</evidence>
<evidence type="ECO:0000256" key="4">
    <source>
        <dbReference type="ARBA" id="ARBA00023239"/>
    </source>
</evidence>
<sequence>MTTLQQIIDHRVVAILRGCDPDHILPIAQALYDGGIRLLEITLNSRDALKAIEETSAKFSDKLLIGAGTVLSPGEAEAAIAAGARFILSPSLDLPTIERTLELGAVSIPGAFTATEILTAYRNGAGMVKVFPASVGPAYFRDLRGPFPHIPLMPTGGVNLGNIRQFQKARAAAFGIGSALVTPTDHLTPSYLQDLTTTAAAYVEAVGQ</sequence>
<protein>
    <submittedName>
        <fullName evidence="6">2-keto-3-deoxy-phosphogluconate aldolase</fullName>
    </submittedName>
</protein>
<comment type="similarity">
    <text evidence="2">Belongs to the KHG/KDPG aldolase family.</text>
</comment>
<dbReference type="CDD" id="cd00452">
    <property type="entry name" value="KDPG_aldolase"/>
    <property type="match status" value="1"/>
</dbReference>
<dbReference type="RefSeq" id="WP_188931522.1">
    <property type="nucleotide sequence ID" value="NZ_BMJC01000002.1"/>
</dbReference>
<evidence type="ECO:0000256" key="5">
    <source>
        <dbReference type="ARBA" id="ARBA00023277"/>
    </source>
</evidence>
<organism evidence="6 7">
    <name type="scientific">Puia dinghuensis</name>
    <dbReference type="NCBI Taxonomy" id="1792502"/>
    <lineage>
        <taxon>Bacteria</taxon>
        <taxon>Pseudomonadati</taxon>
        <taxon>Bacteroidota</taxon>
        <taxon>Chitinophagia</taxon>
        <taxon>Chitinophagales</taxon>
        <taxon>Chitinophagaceae</taxon>
        <taxon>Puia</taxon>
    </lineage>
</organism>
<name>A0A8J2XSU0_9BACT</name>
<gene>
    <name evidence="6" type="ORF">GCM10011511_22400</name>
</gene>
<dbReference type="NCBIfam" id="TIGR01182">
    <property type="entry name" value="eda"/>
    <property type="match status" value="1"/>
</dbReference>
<dbReference type="InterPro" id="IPR000887">
    <property type="entry name" value="Aldlse_KDPG_KHG"/>
</dbReference>
<accession>A0A8J2XSU0</accession>
<dbReference type="AlphaFoldDB" id="A0A8J2XSU0"/>